<proteinExistence type="predicted"/>
<feature type="domain" description="Cytochrome c7-like" evidence="2">
    <location>
        <begin position="193"/>
        <end position="255"/>
    </location>
</feature>
<dbReference type="OrthoDB" id="5391425at2"/>
<dbReference type="InterPro" id="IPR026352">
    <property type="entry name" value="Nanowire_3heme"/>
</dbReference>
<feature type="domain" description="Cytochrome c7-like" evidence="2">
    <location>
        <begin position="38"/>
        <end position="103"/>
    </location>
</feature>
<dbReference type="InterPro" id="IPR029467">
    <property type="entry name" value="Cyt_c7-like"/>
</dbReference>
<dbReference type="Proteomes" id="UP000190102">
    <property type="component" value="Unassembled WGS sequence"/>
</dbReference>
<feature type="domain" description="Cytochrome c7-like" evidence="2">
    <location>
        <begin position="119"/>
        <end position="178"/>
    </location>
</feature>
<organism evidence="3 4">
    <name type="scientific">Trichlorobacter thiogenes</name>
    <dbReference type="NCBI Taxonomy" id="115783"/>
    <lineage>
        <taxon>Bacteria</taxon>
        <taxon>Pseudomonadati</taxon>
        <taxon>Thermodesulfobacteriota</taxon>
        <taxon>Desulfuromonadia</taxon>
        <taxon>Geobacterales</taxon>
        <taxon>Geobacteraceae</taxon>
        <taxon>Trichlorobacter</taxon>
    </lineage>
</organism>
<dbReference type="SUPFAM" id="SSF48695">
    <property type="entry name" value="Multiheme cytochromes"/>
    <property type="match status" value="2"/>
</dbReference>
<feature type="signal peptide" evidence="1">
    <location>
        <begin position="1"/>
        <end position="22"/>
    </location>
</feature>
<gene>
    <name evidence="3" type="ORF">SAMN02745119_01490</name>
</gene>
<dbReference type="PANTHER" id="PTHR39425:SF1">
    <property type="entry name" value="CYTOCHROME C7-LIKE DOMAIN-CONTAINING PROTEIN"/>
    <property type="match status" value="1"/>
</dbReference>
<evidence type="ECO:0000313" key="4">
    <source>
        <dbReference type="Proteomes" id="UP000190102"/>
    </source>
</evidence>
<dbReference type="EMBL" id="FUWR01000006">
    <property type="protein sequence ID" value="SJZ73380.1"/>
    <property type="molecule type" value="Genomic_DNA"/>
</dbReference>
<keyword evidence="1" id="KW-0732">Signal</keyword>
<dbReference type="RefSeq" id="WP_078789798.1">
    <property type="nucleotide sequence ID" value="NZ_FUWR01000006.1"/>
</dbReference>
<dbReference type="NCBIfam" id="TIGR04257">
    <property type="entry name" value="nanowire_3heme"/>
    <property type="match status" value="4"/>
</dbReference>
<evidence type="ECO:0000259" key="2">
    <source>
        <dbReference type="Pfam" id="PF14522"/>
    </source>
</evidence>
<name>A0A1T4N1Y1_9BACT</name>
<sequence length="337" mass="36607">MKRALTLALAGLVGLMATHAGAIDLKEINYDTKGAGKVVFSHNKHLAKKSVRGNAAFSCATCHTGNKSKKHYTMADMYKGQSCGACHNGKQAFDAHECSKCHQVKEIVYQVKETGPTPFSHAKHLAKVKDCATCHTKLYKTGKNPTVSMAEMEKGKSCGFCHNGKKAFGVDKCSKCHKSPELTYTTAPVPKATFSHAFHTSAYSCKDCHNTIVKPDMKKNKRVSMADMEKGQSCGACHDGKVAFSVKDDCAKCHTGFKLPAKMTFKNKKGTVIGHFSHQFHTAAYQCNDCHTKLYPYGNGKRITMKQMESGASCGACHDGKSAFSVKGDCLKCHKSS</sequence>
<dbReference type="InterPro" id="IPR036280">
    <property type="entry name" value="Multihaem_cyt_sf"/>
</dbReference>
<dbReference type="PANTHER" id="PTHR39425">
    <property type="entry name" value="LIPOPROTEIN CYTOCHROME C"/>
    <property type="match status" value="1"/>
</dbReference>
<accession>A0A1T4N1Y1</accession>
<dbReference type="AlphaFoldDB" id="A0A1T4N1Y1"/>
<dbReference type="STRING" id="115783.SAMN02745119_01490"/>
<evidence type="ECO:0000256" key="1">
    <source>
        <dbReference type="SAM" id="SignalP"/>
    </source>
</evidence>
<feature type="domain" description="Cytochrome c7-like" evidence="2">
    <location>
        <begin position="276"/>
        <end position="335"/>
    </location>
</feature>
<keyword evidence="4" id="KW-1185">Reference proteome</keyword>
<reference evidence="4" key="1">
    <citation type="submission" date="2017-02" db="EMBL/GenBank/DDBJ databases">
        <authorList>
            <person name="Varghese N."/>
            <person name="Submissions S."/>
        </authorList>
    </citation>
    <scope>NUCLEOTIDE SEQUENCE [LARGE SCALE GENOMIC DNA]</scope>
    <source>
        <strain evidence="4">ATCC BAA-34</strain>
    </source>
</reference>
<feature type="chain" id="PRO_5013386778" evidence="1">
    <location>
        <begin position="23"/>
        <end position="337"/>
    </location>
</feature>
<dbReference type="Pfam" id="PF14522">
    <property type="entry name" value="Cytochrome_C7"/>
    <property type="match status" value="4"/>
</dbReference>
<dbReference type="Gene3D" id="3.90.10.10">
    <property type="entry name" value="Cytochrome C3"/>
    <property type="match status" value="4"/>
</dbReference>
<evidence type="ECO:0000313" key="3">
    <source>
        <dbReference type="EMBL" id="SJZ73380.1"/>
    </source>
</evidence>
<protein>
    <submittedName>
        <fullName evidence="3">C(7)-type cytochrome triheme domain-containing protein</fullName>
    </submittedName>
</protein>